<dbReference type="InterPro" id="IPR045865">
    <property type="entry name" value="ACT-like_dom_sf"/>
</dbReference>
<dbReference type="AlphaFoldDB" id="A0A9D9ESF3"/>
<dbReference type="EMBL" id="JADIMI010000056">
    <property type="protein sequence ID" value="MBO8452377.1"/>
    <property type="molecule type" value="Genomic_DNA"/>
</dbReference>
<dbReference type="SUPFAM" id="SSF55021">
    <property type="entry name" value="ACT-like"/>
    <property type="match status" value="1"/>
</dbReference>
<gene>
    <name evidence="1" type="ORF">IAC06_05785</name>
</gene>
<evidence type="ECO:0008006" key="3">
    <source>
        <dbReference type="Google" id="ProtNLM"/>
    </source>
</evidence>
<reference evidence="1" key="1">
    <citation type="submission" date="2020-10" db="EMBL/GenBank/DDBJ databases">
        <authorList>
            <person name="Gilroy R."/>
        </authorList>
    </citation>
    <scope>NUCLEOTIDE SEQUENCE</scope>
    <source>
        <strain evidence="1">B1-20833</strain>
    </source>
</reference>
<organism evidence="1 2">
    <name type="scientific">Candidatus Cryptobacteroides intestinavium</name>
    <dbReference type="NCBI Taxonomy" id="2840766"/>
    <lineage>
        <taxon>Bacteria</taxon>
        <taxon>Pseudomonadati</taxon>
        <taxon>Bacteroidota</taxon>
        <taxon>Bacteroidia</taxon>
        <taxon>Bacteroidales</taxon>
        <taxon>Candidatus Cryptobacteroides</taxon>
    </lineage>
</organism>
<accession>A0A9D9ESF3</accession>
<proteinExistence type="predicted"/>
<name>A0A9D9ESF3_9BACT</name>
<comment type="caution">
    <text evidence="1">The sequence shown here is derived from an EMBL/GenBank/DDBJ whole genome shotgun (WGS) entry which is preliminary data.</text>
</comment>
<reference evidence="1" key="2">
    <citation type="journal article" date="2021" name="PeerJ">
        <title>Extensive microbial diversity within the chicken gut microbiome revealed by metagenomics and culture.</title>
        <authorList>
            <person name="Gilroy R."/>
            <person name="Ravi A."/>
            <person name="Getino M."/>
            <person name="Pursley I."/>
            <person name="Horton D.L."/>
            <person name="Alikhan N.F."/>
            <person name="Baker D."/>
            <person name="Gharbi K."/>
            <person name="Hall N."/>
            <person name="Watson M."/>
            <person name="Adriaenssens E.M."/>
            <person name="Foster-Nyarko E."/>
            <person name="Jarju S."/>
            <person name="Secka A."/>
            <person name="Antonio M."/>
            <person name="Oren A."/>
            <person name="Chaudhuri R.R."/>
            <person name="La Ragione R."/>
            <person name="Hildebrand F."/>
            <person name="Pallen M.J."/>
        </authorList>
    </citation>
    <scope>NUCLEOTIDE SEQUENCE</scope>
    <source>
        <strain evidence="1">B1-20833</strain>
    </source>
</reference>
<sequence length="81" mass="9341">MANEKKFKVMAEGQGRLDILNRISMLYSQRHIIVESLTFAPLGNGESRYSLCAVTDENTIRQVVNQMNRIIDLHKVDYREA</sequence>
<dbReference type="Gene3D" id="3.30.70.260">
    <property type="match status" value="1"/>
</dbReference>
<evidence type="ECO:0000313" key="2">
    <source>
        <dbReference type="Proteomes" id="UP000823661"/>
    </source>
</evidence>
<dbReference type="Proteomes" id="UP000823661">
    <property type="component" value="Unassembled WGS sequence"/>
</dbReference>
<evidence type="ECO:0000313" key="1">
    <source>
        <dbReference type="EMBL" id="MBO8452377.1"/>
    </source>
</evidence>
<protein>
    <recommendedName>
        <fullName evidence="3">Acetolactate synthase</fullName>
    </recommendedName>
</protein>